<dbReference type="Proteomes" id="UP000515121">
    <property type="component" value="Unplaced"/>
</dbReference>
<keyword evidence="3" id="KW-0472">Membrane</keyword>
<dbReference type="SUPFAM" id="SSF52266">
    <property type="entry name" value="SGNH hydrolase"/>
    <property type="match status" value="1"/>
</dbReference>
<dbReference type="RefSeq" id="XP_022776176.1">
    <property type="nucleotide sequence ID" value="XM_022920441.1"/>
</dbReference>
<reference evidence="5" key="1">
    <citation type="submission" date="2025-08" db="UniProtKB">
        <authorList>
            <consortium name="RefSeq"/>
        </authorList>
    </citation>
    <scope>IDENTIFICATION</scope>
    <source>
        <tissue evidence="5">Fruit stalk</tissue>
    </source>
</reference>
<gene>
    <name evidence="5" type="primary">LOC111317914</name>
</gene>
<feature type="transmembrane region" description="Helical" evidence="3">
    <location>
        <begin position="25"/>
        <end position="43"/>
    </location>
</feature>
<evidence type="ECO:0000256" key="3">
    <source>
        <dbReference type="SAM" id="Phobius"/>
    </source>
</evidence>
<protein>
    <submittedName>
        <fullName evidence="5">GDSL esterase/lipase At5g14450-like isoform X2</fullName>
    </submittedName>
</protein>
<dbReference type="AlphaFoldDB" id="A0A6P6BGE8"/>
<accession>A0A6P6BGE8</accession>
<dbReference type="PANTHER" id="PTHR22835">
    <property type="entry name" value="ZINC FINGER FYVE DOMAIN CONTAINING PROTEIN"/>
    <property type="match status" value="1"/>
</dbReference>
<dbReference type="InterPro" id="IPR001087">
    <property type="entry name" value="GDSL"/>
</dbReference>
<comment type="similarity">
    <text evidence="1">Belongs to the 'GDSL' lipolytic enzyme family.</text>
</comment>
<name>A0A6P6BGE8_DURZI</name>
<evidence type="ECO:0000313" key="5">
    <source>
        <dbReference type="RefSeq" id="XP_022776176.1"/>
    </source>
</evidence>
<proteinExistence type="inferred from homology"/>
<evidence type="ECO:0000313" key="4">
    <source>
        <dbReference type="Proteomes" id="UP000515121"/>
    </source>
</evidence>
<evidence type="ECO:0000256" key="1">
    <source>
        <dbReference type="ARBA" id="ARBA00008668"/>
    </source>
</evidence>
<keyword evidence="3" id="KW-1133">Transmembrane helix</keyword>
<dbReference type="GeneID" id="111317914"/>
<evidence type="ECO:0000256" key="2">
    <source>
        <dbReference type="ARBA" id="ARBA00023180"/>
    </source>
</evidence>
<keyword evidence="3" id="KW-0812">Transmembrane</keyword>
<sequence length="337" mass="37519">MEVPTRPSIDISGRWTTAWASRKSLKTFTIAALFAVAFSLFLLSGKQRTIGQANGCDFPAIFNFGDSNSDKGGKSAAFHRIPLPNGNSFFQKPAGRCCNGKVIIDFIGVNSDIKRKLPRPEDFSQALYIFEVGQNDLDGAFKSMTEKQVVESIPGIISQFAQAVKRLHQQGAGTFWIHNTGPIGCLPFQVLEYPPQTDNVDQNGCIRSRNEVAQEFNRQLKERVIQLRMQFPDAAMTYVDIYSAKYSLISDAKKHGFANALRYCCGHYRDNLCWRKKVVNGTEILGTSCRNTSAYISWDGIHYSHAANLWVANKVLDGLLSDPPTPITEACLMPLHL</sequence>
<organism evidence="4 5">
    <name type="scientific">Durio zibethinus</name>
    <name type="common">Durian</name>
    <dbReference type="NCBI Taxonomy" id="66656"/>
    <lineage>
        <taxon>Eukaryota</taxon>
        <taxon>Viridiplantae</taxon>
        <taxon>Streptophyta</taxon>
        <taxon>Embryophyta</taxon>
        <taxon>Tracheophyta</taxon>
        <taxon>Spermatophyta</taxon>
        <taxon>Magnoliopsida</taxon>
        <taxon>eudicotyledons</taxon>
        <taxon>Gunneridae</taxon>
        <taxon>Pentapetalae</taxon>
        <taxon>rosids</taxon>
        <taxon>malvids</taxon>
        <taxon>Malvales</taxon>
        <taxon>Malvaceae</taxon>
        <taxon>Helicteroideae</taxon>
        <taxon>Durio</taxon>
    </lineage>
</organism>
<dbReference type="GO" id="GO:0016788">
    <property type="term" value="F:hydrolase activity, acting on ester bonds"/>
    <property type="evidence" value="ECO:0007669"/>
    <property type="project" value="InterPro"/>
</dbReference>
<dbReference type="Gene3D" id="3.40.50.1110">
    <property type="entry name" value="SGNH hydrolase"/>
    <property type="match status" value="1"/>
</dbReference>
<keyword evidence="4" id="KW-1185">Reference proteome</keyword>
<dbReference type="InterPro" id="IPR036514">
    <property type="entry name" value="SGNH_hydro_sf"/>
</dbReference>
<dbReference type="Pfam" id="PF00657">
    <property type="entry name" value="Lipase_GDSL"/>
    <property type="match status" value="1"/>
</dbReference>
<keyword evidence="2" id="KW-0325">Glycoprotein</keyword>
<dbReference type="PANTHER" id="PTHR22835:SF510">
    <property type="entry name" value="GDSL ESTERASE_LIPASE"/>
    <property type="match status" value="1"/>
</dbReference>